<evidence type="ECO:0000313" key="2">
    <source>
        <dbReference type="Proteomes" id="UP000035301"/>
    </source>
</evidence>
<accession>A0A0H1QZ54</accession>
<reference evidence="1 2" key="1">
    <citation type="journal article" date="2015" name="Int. J. Syst. Evol. Microbiol.">
        <title>Methanoculleus sediminis sp. nov., a methanogen from sediments near a submarine mud volcano.</title>
        <authorList>
            <person name="Chen S.C."/>
            <person name="Chen M.F."/>
            <person name="Lai M.C."/>
            <person name="Weng C.Y."/>
            <person name="Wu S.Y."/>
            <person name="Lin S."/>
            <person name="Yang T.F."/>
            <person name="Chen P.C."/>
        </authorList>
    </citation>
    <scope>NUCLEOTIDE SEQUENCE [LARGE SCALE GENOMIC DNA]</scope>
    <source>
        <strain evidence="1 2">S3Fa</strain>
    </source>
</reference>
<name>A0A0H1QZ54_9EURY</name>
<dbReference type="EMBL" id="JXOJ01000004">
    <property type="protein sequence ID" value="KLK87871.1"/>
    <property type="molecule type" value="Genomic_DNA"/>
</dbReference>
<evidence type="ECO:0000313" key="1">
    <source>
        <dbReference type="EMBL" id="KLK87871.1"/>
    </source>
</evidence>
<dbReference type="PATRIC" id="fig|1550566.3.peg.2073"/>
<keyword evidence="2" id="KW-1185">Reference proteome</keyword>
<dbReference type="OrthoDB" id="108857at2157"/>
<proteinExistence type="predicted"/>
<sequence>MSCDLPDEALFILDVLYKGRHFRTDAGYHSEKLYKIYIKKFTGRSCLSIEDTLQILMNDGYVAKIRKKKVKYYIADMKSAIFALKSHGYNVVDGRYRKL</sequence>
<organism evidence="1 2">
    <name type="scientific">Methanoculleus sediminis</name>
    <dbReference type="NCBI Taxonomy" id="1550566"/>
    <lineage>
        <taxon>Archaea</taxon>
        <taxon>Methanobacteriati</taxon>
        <taxon>Methanobacteriota</taxon>
        <taxon>Stenosarchaea group</taxon>
        <taxon>Methanomicrobia</taxon>
        <taxon>Methanomicrobiales</taxon>
        <taxon>Methanomicrobiaceae</taxon>
        <taxon>Methanoculleus</taxon>
    </lineage>
</organism>
<gene>
    <name evidence="1" type="ORF">SZ63_09535</name>
</gene>
<dbReference type="AlphaFoldDB" id="A0A0H1QZ54"/>
<dbReference type="Proteomes" id="UP000035301">
    <property type="component" value="Unassembled WGS sequence"/>
</dbReference>
<dbReference type="STRING" id="1550566.SZ63_09535"/>
<comment type="caution">
    <text evidence="1">The sequence shown here is derived from an EMBL/GenBank/DDBJ whole genome shotgun (WGS) entry which is preliminary data.</text>
</comment>
<protein>
    <submittedName>
        <fullName evidence="1">Uncharacterized protein</fullName>
    </submittedName>
</protein>